<dbReference type="RefSeq" id="XP_033463535.1">
    <property type="nucleotide sequence ID" value="XM_033604028.1"/>
</dbReference>
<evidence type="ECO:0000313" key="2">
    <source>
        <dbReference type="RefSeq" id="XP_033463535.1"/>
    </source>
</evidence>
<dbReference type="Proteomes" id="UP000504637">
    <property type="component" value="Unplaced"/>
</dbReference>
<dbReference type="GeneID" id="54361828"/>
<protein>
    <submittedName>
        <fullName evidence="2">Uncharacterized protein</fullName>
    </submittedName>
</protein>
<sequence length="192" mass="21490">MSYEPTLLDPLVRHKRWCVLTYIRIQAAQDRSHSRSPRCSFGARSANNAEWNACDRGFLVRPLGYGSDGEDSRGHQVLLRAPWDDRDTQTVPTPSKFATYLHGCHSNRPPLAPTSMQPTVAPEQQHTLHTHEIRTSSIHITYTFDSTTCTSSAVNFSSSCMRRCDRGNSAYTPTASAYSPANAMKKDNVEGW</sequence>
<accession>A0A6J3MFR4</accession>
<gene>
    <name evidence="2" type="ORF">K489DRAFT_376915</name>
</gene>
<proteinExistence type="predicted"/>
<reference evidence="2" key="2">
    <citation type="submission" date="2020-04" db="EMBL/GenBank/DDBJ databases">
        <authorList>
            <consortium name="NCBI Genome Project"/>
        </authorList>
    </citation>
    <scope>NUCLEOTIDE SEQUENCE</scope>
    <source>
        <strain evidence="2">CBS 342.82</strain>
    </source>
</reference>
<reference evidence="2" key="1">
    <citation type="submission" date="2020-01" db="EMBL/GenBank/DDBJ databases">
        <authorList>
            <consortium name="DOE Joint Genome Institute"/>
            <person name="Haridas S."/>
            <person name="Albert R."/>
            <person name="Binder M."/>
            <person name="Bloem J."/>
            <person name="Labutti K."/>
            <person name="Salamov A."/>
            <person name="Andreopoulos B."/>
            <person name="Baker S.E."/>
            <person name="Barry K."/>
            <person name="Bills G."/>
            <person name="Bluhm B.H."/>
            <person name="Cannon C."/>
            <person name="Castanera R."/>
            <person name="Culley D.E."/>
            <person name="Daum C."/>
            <person name="Ezra D."/>
            <person name="Gonzalez J.B."/>
            <person name="Henrissat B."/>
            <person name="Kuo A."/>
            <person name="Liang C."/>
            <person name="Lipzen A."/>
            <person name="Lutzoni F."/>
            <person name="Magnuson J."/>
            <person name="Mondo S."/>
            <person name="Nolan M."/>
            <person name="Ohm R."/>
            <person name="Pangilinan J."/>
            <person name="Park H.-J."/>
            <person name="Ramirez L."/>
            <person name="Alfaro M."/>
            <person name="Sun H."/>
            <person name="Tritt A."/>
            <person name="Yoshinaga Y."/>
            <person name="Zwiers L.-H."/>
            <person name="Turgeon B.G."/>
            <person name="Goodwin S.B."/>
            <person name="Spatafora J.W."/>
            <person name="Crous P.W."/>
            <person name="Grigoriev I.V."/>
        </authorList>
    </citation>
    <scope>NUCLEOTIDE SEQUENCE</scope>
    <source>
        <strain evidence="2">CBS 342.82</strain>
    </source>
</reference>
<keyword evidence="1" id="KW-1185">Reference proteome</keyword>
<evidence type="ECO:0000313" key="1">
    <source>
        <dbReference type="Proteomes" id="UP000504637"/>
    </source>
</evidence>
<dbReference type="AlphaFoldDB" id="A0A6J3MFR4"/>
<reference evidence="2" key="3">
    <citation type="submission" date="2025-08" db="UniProtKB">
        <authorList>
            <consortium name="RefSeq"/>
        </authorList>
    </citation>
    <scope>IDENTIFICATION</scope>
    <source>
        <strain evidence="2">CBS 342.82</strain>
    </source>
</reference>
<organism evidence="2">
    <name type="scientific">Dissoconium aciculare CBS 342.82</name>
    <dbReference type="NCBI Taxonomy" id="1314786"/>
    <lineage>
        <taxon>Eukaryota</taxon>
        <taxon>Fungi</taxon>
        <taxon>Dikarya</taxon>
        <taxon>Ascomycota</taxon>
        <taxon>Pezizomycotina</taxon>
        <taxon>Dothideomycetes</taxon>
        <taxon>Dothideomycetidae</taxon>
        <taxon>Mycosphaerellales</taxon>
        <taxon>Dissoconiaceae</taxon>
        <taxon>Dissoconium</taxon>
    </lineage>
</organism>
<name>A0A6J3MFR4_9PEZI</name>